<comment type="subcellular location">
    <subcellularLocation>
        <location evidence="1">Nucleus</location>
    </subcellularLocation>
</comment>
<dbReference type="GO" id="GO:0003712">
    <property type="term" value="F:transcription coregulator activity"/>
    <property type="evidence" value="ECO:0007669"/>
    <property type="project" value="InterPro"/>
</dbReference>
<feature type="compositionally biased region" description="Low complexity" evidence="9">
    <location>
        <begin position="1456"/>
        <end position="1470"/>
    </location>
</feature>
<dbReference type="InterPro" id="IPR029353">
    <property type="entry name" value="NYAP_C"/>
</dbReference>
<feature type="region of interest" description="Disordered" evidence="9">
    <location>
        <begin position="2123"/>
        <end position="2153"/>
    </location>
</feature>
<dbReference type="GO" id="GO:0097067">
    <property type="term" value="P:cellular response to thyroid hormone stimulus"/>
    <property type="evidence" value="ECO:0007669"/>
    <property type="project" value="TreeGrafter"/>
</dbReference>
<feature type="region of interest" description="Disordered" evidence="9">
    <location>
        <begin position="1"/>
        <end position="42"/>
    </location>
</feature>
<feature type="compositionally biased region" description="Basic residues" evidence="9">
    <location>
        <begin position="1697"/>
        <end position="1706"/>
    </location>
</feature>
<dbReference type="InterPro" id="IPR051999">
    <property type="entry name" value="Mediator_complex_subunit_1"/>
</dbReference>
<feature type="compositionally biased region" description="Polar residues" evidence="9">
    <location>
        <begin position="727"/>
        <end position="739"/>
    </location>
</feature>
<feature type="compositionally biased region" description="Basic and acidic residues" evidence="9">
    <location>
        <begin position="1707"/>
        <end position="1756"/>
    </location>
</feature>
<feature type="domain" description="Neuronal tyrosine-phosphorylated phosphoinositide-3-kinase adapter C-terminal" evidence="11">
    <location>
        <begin position="1857"/>
        <end position="2163"/>
    </location>
</feature>
<feature type="compositionally biased region" description="Polar residues" evidence="9">
    <location>
        <begin position="1361"/>
        <end position="1377"/>
    </location>
</feature>
<evidence type="ECO:0000313" key="12">
    <source>
        <dbReference type="EMBL" id="SBS44489.1"/>
    </source>
</evidence>
<feature type="compositionally biased region" description="Gly residues" evidence="9">
    <location>
        <begin position="1308"/>
        <end position="1318"/>
    </location>
</feature>
<feature type="compositionally biased region" description="Polar residues" evidence="9">
    <location>
        <begin position="1614"/>
        <end position="1629"/>
    </location>
</feature>
<evidence type="ECO:0000259" key="11">
    <source>
        <dbReference type="Pfam" id="PF15452"/>
    </source>
</evidence>
<feature type="compositionally biased region" description="Polar residues" evidence="9">
    <location>
        <begin position="1854"/>
        <end position="1865"/>
    </location>
</feature>
<sequence length="2163" mass="226263">MASGPGVSLQSGSPARELSISVQQGGNLPIGDRVKPEDVTEAEKQSRIAALLERLHAKHNASRPWQETSKVVRQAMDKRGGINAADHQLLLHCLETLQRALKVSSLPSMTDRLESIARQNMLGSHLSPSCTECYITSDMFYVEVQLDSGGQLVDVKVAHQGENPTSCPELIQHLREKNFEEFSKHLKGLVDLYRLPGDNKLKTKMYIALQSLELDLTKMMHMFRVATAANAVDTILHGTVGLLTARSGGHLVTLQCYVSPYDIFEVEASSQLNLNENIVPRTLGVSVSVTIEGTSAVYKLPIAPLITGTHAVDNKGTPSFSSVTNANCVDLPASFFLKMNRPMPFSLSFIQRMGNATSIPVFETSPSLSPLYQLIVQSQLQLLDESSSVPATLNNMHFYSILPDQHHCYFLNGDAPVQDGHSLQGAMVSKIPFRHPAQVPFLLDIIRHQAAYNTLIGSCVKRTSAKEDSAGLLQFEVCPLTDSSFSVSFQHPVNESLVCVVMEVIDSRQVSCKLYKGPSDALICTDEFITKVVQRCMSIPVTMRAIRRKAETIQADTPALSLIAQTVETMVKNNPPPSGSPYNMIAGEGTNPMGLAGLTGGNTPTGGGPNFAGPISTLFGISRAEKQAQGVECMTPGAVAAQQQLQQQQNQGHSDDFSKVTQNPILTSLLQITGNVGSSPSSQNAPAPHQTPPSTSSPASNTKNHPMLMNLLKDNPTQDFAALYSSSPLERQNSSSGSPRTDGMGGACPGGNAKGKKKRPRGTEKGAVLPGAGPAGGLGMKSQQSASMPLHHQHPSVTHEDDFHRELFSMDVDASQNSIFDVNLTSDGLETPSTITPAPSQCGTPPLSSSIPYPQSHVPSQPQQPPGTIPPRMVRLPSSDSIGPDITEILQDLPEQTGKCSGGSHGQHPIGSGGEDQGPLGTPIRDSSSSGPGSAVFDSDIFNSNSNENPFTDAADLIAEAAATAATPNSDSSSNNFFPDASDFNPDLLSQNYFDESSPSADGDIDLVKGFGGSSQQNTPSGTPQNPTPHGQSTPDTSLKEPFDMGIVFGINSGSGKPPLGQAPDLGDTHGGGSQSPLMMGLSGSCVDFKSAEPKIKPGLMRSKDDNGGSAGSSSGMGMGSSSTEGKQVKRSRTPSSEGKSKDKPPKRKKLDPDGKSPSHSSGGRPYTPPSGGSGSGGSMSGGGSKSPGSSGRSQTPPGGATPPIPKITIQIPKGTITGGKTSSHSGYTSSSSASSNTGSGSGTGSSGKSHHSHPSSSGKIKSKESSMSQGNNSKPGSGGGPSQMKGSSQGMSVGKPGSSPITKHGLSGPGGTGGGMGSANKIKPQGGKPPGSLINPNIKPNISPSHSRSSSSGDKLSSPMKMQQSQVPGTPPSSKAKSPIGSGGGNSGGSKSTSGGNIGSQKPAGGSSSSSSASSSSSSSSSSGSMSFSGGSQSQYGSGGGSGGEGGSGGGNSGGTCPNNSNNPNAKGKSPSRNKKPSLTAVIDKLKSVGGGGIGEDGCEVGPPVGGNGSSSTPGGPGNVSSGPSSMGSSKHTSSSQGGDYKREKSDKEAKSKVMVSGGSSADKKMMDPKAGGVGGTTLAKIIISKPDGGSPSIKAKVTLQKPGEGSGESMRPQISSLKASPLFSGSTPKHDRSSPSHSRSPGYTPLNHDSESESGSSSVAEKSHQNSPSSDDDQAMRPLPPQDYMSSIPLSSGEKHKKHKKEKKKQKEKDRERDRARDKDKERDRDKDKDRERDRDRDRDKERDRERDRDRDSGPHSLPLDSTSGQTPHSSTSSTPTPLSSSQRPHSRPHLRSHTPHCLPTYKPPSSDSPLLWTYPSGGFRRPPAYESLRGSSQTPSLPQPLSLTGAGEGLSRSNGGSSSQTKAGFMPWESSSSSFGGDEGSYWPMQRKLSFSHGSREAEKEDGRAWNGSADALLKMDKEDLVVGSRGGHSGIPVHYSGAASRPLGHSESLAGVDSSTGFRALPRAGLPLPCQTFPACRNGEVGRLGRSSSAAGVRQVGGGDVQRQSSLPAREALNQLQGLASTQVHCSPGTPGVSRQQQQHLQLHQQQLQLKQQLQQLQQQHHLQLQFQQLAQLAQGHPPASGGNTPSTTQSQRDGKLLEVIERKRCLCKEIKAHRRPDKSLCKQDSMPILPSWRRTPEPRNSGTPPCQRPQAVVWDTAI</sequence>
<feature type="region of interest" description="Disordered" evidence="9">
    <location>
        <begin position="988"/>
        <end position="1882"/>
    </location>
</feature>
<evidence type="ECO:0000256" key="1">
    <source>
        <dbReference type="ARBA" id="ARBA00004123"/>
    </source>
</evidence>
<reference evidence="12" key="1">
    <citation type="submission" date="2016-05" db="EMBL/GenBank/DDBJ databases">
        <authorList>
            <person name="Lavstsen T."/>
            <person name="Jespersen J.S."/>
        </authorList>
    </citation>
    <scope>NUCLEOTIDE SEQUENCE</scope>
    <source>
        <tissue evidence="12">Brain</tissue>
    </source>
</reference>
<evidence type="ECO:0000256" key="7">
    <source>
        <dbReference type="ARBA" id="ARBA00023242"/>
    </source>
</evidence>
<gene>
    <name evidence="12" type="primary">MED1</name>
</gene>
<feature type="compositionally biased region" description="Low complexity" evidence="9">
    <location>
        <begin position="1764"/>
        <end position="1784"/>
    </location>
</feature>
<feature type="compositionally biased region" description="Low complexity" evidence="9">
    <location>
        <begin position="1511"/>
        <end position="1540"/>
    </location>
</feature>
<feature type="compositionally biased region" description="Gly residues" evidence="9">
    <location>
        <begin position="1172"/>
        <end position="1186"/>
    </location>
</feature>
<dbReference type="InterPro" id="IPR019680">
    <property type="entry name" value="Mediator_Med1"/>
</dbReference>
<dbReference type="GO" id="GO:0042974">
    <property type="term" value="F:nuclear retinoic acid receptor binding"/>
    <property type="evidence" value="ECO:0007669"/>
    <property type="project" value="TreeGrafter"/>
</dbReference>
<dbReference type="PANTHER" id="PTHR12881:SF13">
    <property type="entry name" value="MEDIATOR OF RNA POLYMERASE II TRANSCRIPTION SUBUNIT 1"/>
    <property type="match status" value="1"/>
</dbReference>
<evidence type="ECO:0000256" key="4">
    <source>
        <dbReference type="ARBA" id="ARBA00023015"/>
    </source>
</evidence>
<feature type="compositionally biased region" description="Gly residues" evidence="9">
    <location>
        <begin position="1109"/>
        <end position="1119"/>
    </location>
</feature>
<evidence type="ECO:0000256" key="2">
    <source>
        <dbReference type="ARBA" id="ARBA00006210"/>
    </source>
</evidence>
<feature type="region of interest" description="Disordered" evidence="9">
    <location>
        <begin position="673"/>
        <end position="710"/>
    </location>
</feature>
<dbReference type="GO" id="GO:0042809">
    <property type="term" value="F:nuclear vitamin D receptor binding"/>
    <property type="evidence" value="ECO:0007669"/>
    <property type="project" value="TreeGrafter"/>
</dbReference>
<feature type="compositionally biased region" description="Low complexity" evidence="9">
    <location>
        <begin position="1207"/>
        <end position="1239"/>
    </location>
</feature>
<comment type="similarity">
    <text evidence="2">Belongs to the Mediator complex subunit 1 family.</text>
</comment>
<dbReference type="GO" id="GO:0046966">
    <property type="term" value="F:nuclear thyroid hormone receptor binding"/>
    <property type="evidence" value="ECO:0007669"/>
    <property type="project" value="TreeGrafter"/>
</dbReference>
<keyword evidence="7" id="KW-0539">Nucleus</keyword>
<organism evidence="12">
    <name type="scientific">Nothobranchius furzeri</name>
    <name type="common">Turquoise killifish</name>
    <dbReference type="NCBI Taxonomy" id="105023"/>
    <lineage>
        <taxon>Eukaryota</taxon>
        <taxon>Metazoa</taxon>
        <taxon>Chordata</taxon>
        <taxon>Craniata</taxon>
        <taxon>Vertebrata</taxon>
        <taxon>Euteleostomi</taxon>
        <taxon>Actinopterygii</taxon>
        <taxon>Neopterygii</taxon>
        <taxon>Teleostei</taxon>
        <taxon>Neoteleostei</taxon>
        <taxon>Acanthomorphata</taxon>
        <taxon>Ovalentaria</taxon>
        <taxon>Atherinomorphae</taxon>
        <taxon>Cyprinodontiformes</taxon>
        <taxon>Nothobranchiidae</taxon>
        <taxon>Nothobranchius</taxon>
    </lineage>
</organism>
<feature type="compositionally biased region" description="Polar residues" evidence="9">
    <location>
        <begin position="830"/>
        <end position="851"/>
    </location>
</feature>
<feature type="compositionally biased region" description="Low complexity" evidence="9">
    <location>
        <begin position="1834"/>
        <end position="1847"/>
    </location>
</feature>
<feature type="compositionally biased region" description="Gly residues" evidence="9">
    <location>
        <begin position="743"/>
        <end position="753"/>
    </location>
</feature>
<protein>
    <recommendedName>
        <fullName evidence="3">Mediator of RNA polymerase II transcription subunit 1</fullName>
    </recommendedName>
    <alternativeName>
        <fullName evidence="8">Mediator complex subunit 1</fullName>
    </alternativeName>
</protein>
<feature type="compositionally biased region" description="Polar residues" evidence="9">
    <location>
        <begin position="988"/>
        <end position="1000"/>
    </location>
</feature>
<feature type="compositionally biased region" description="Low complexity" evidence="9">
    <location>
        <begin position="1390"/>
        <end position="1437"/>
    </location>
</feature>
<keyword evidence="4" id="KW-0805">Transcription regulation</keyword>
<dbReference type="PANTHER" id="PTHR12881">
    <property type="entry name" value="MEDIATOR OF RNA POLYMERASE II TRANSCRIPTION SUBUNIT 1"/>
    <property type="match status" value="1"/>
</dbReference>
<feature type="compositionally biased region" description="Gly residues" evidence="9">
    <location>
        <begin position="1438"/>
        <end position="1455"/>
    </location>
</feature>
<feature type="compositionally biased region" description="Basic and acidic residues" evidence="9">
    <location>
        <begin position="32"/>
        <end position="42"/>
    </location>
</feature>
<dbReference type="Pfam" id="PF10744">
    <property type="entry name" value="Med1"/>
    <property type="match status" value="1"/>
</dbReference>
<keyword evidence="6" id="KW-0804">Transcription</keyword>
<evidence type="ECO:0000256" key="3">
    <source>
        <dbReference type="ARBA" id="ARBA00020612"/>
    </source>
</evidence>
<feature type="compositionally biased region" description="Polar residues" evidence="9">
    <location>
        <begin position="1014"/>
        <end position="1037"/>
    </location>
</feature>
<feature type="region of interest" description="Disordered" evidence="9">
    <location>
        <begin position="2078"/>
        <end position="2099"/>
    </location>
</feature>
<feature type="region of interest" description="Disordered" evidence="9">
    <location>
        <begin position="727"/>
        <end position="799"/>
    </location>
</feature>
<feature type="compositionally biased region" description="Polar residues" evidence="9">
    <location>
        <begin position="673"/>
        <end position="684"/>
    </location>
</feature>
<feature type="compositionally biased region" description="Low complexity" evidence="9">
    <location>
        <begin position="1283"/>
        <end position="1293"/>
    </location>
</feature>
<accession>A0A1A8U868</accession>
<feature type="compositionally biased region" description="Low complexity" evidence="9">
    <location>
        <begin position="1344"/>
        <end position="1359"/>
    </location>
</feature>
<evidence type="ECO:0000259" key="10">
    <source>
        <dbReference type="Pfam" id="PF10744"/>
    </source>
</evidence>
<name>A0A1A8U868_NOTFU</name>
<feature type="compositionally biased region" description="Polar residues" evidence="9">
    <location>
        <begin position="2086"/>
        <end position="2096"/>
    </location>
</feature>
<evidence type="ECO:0000256" key="8">
    <source>
        <dbReference type="ARBA" id="ARBA00031254"/>
    </source>
</evidence>
<feature type="compositionally biased region" description="Basic residues" evidence="9">
    <location>
        <begin position="1787"/>
        <end position="1797"/>
    </location>
</feature>
<keyword evidence="5" id="KW-0010">Activator</keyword>
<reference evidence="12" key="2">
    <citation type="submission" date="2016-06" db="EMBL/GenBank/DDBJ databases">
        <title>The genome of a short-lived fish provides insights into sex chromosome evolution and the genetic control of aging.</title>
        <authorList>
            <person name="Reichwald K."/>
            <person name="Felder M."/>
            <person name="Petzold A."/>
            <person name="Koch P."/>
            <person name="Groth M."/>
            <person name="Platzer M."/>
        </authorList>
    </citation>
    <scope>NUCLEOTIDE SEQUENCE</scope>
    <source>
        <tissue evidence="12">Brain</tissue>
    </source>
</reference>
<dbReference type="EMBL" id="HAEJ01004032">
    <property type="protein sequence ID" value="SBS44489.1"/>
    <property type="molecule type" value="Transcribed_RNA"/>
</dbReference>
<feature type="compositionally biased region" description="Low complexity" evidence="9">
    <location>
        <begin position="1255"/>
        <end position="1276"/>
    </location>
</feature>
<evidence type="ECO:0000256" key="6">
    <source>
        <dbReference type="ARBA" id="ARBA00023163"/>
    </source>
</evidence>
<dbReference type="Pfam" id="PF15452">
    <property type="entry name" value="NYAP_C"/>
    <property type="match status" value="1"/>
</dbReference>
<feature type="compositionally biased region" description="Low complexity" evidence="9">
    <location>
        <begin position="852"/>
        <end position="861"/>
    </location>
</feature>
<evidence type="ECO:0000256" key="5">
    <source>
        <dbReference type="ARBA" id="ARBA00023159"/>
    </source>
</evidence>
<feature type="compositionally biased region" description="Basic and acidic residues" evidence="9">
    <location>
        <begin position="1090"/>
        <end position="1107"/>
    </location>
</feature>
<dbReference type="GO" id="GO:0045944">
    <property type="term" value="P:positive regulation of transcription by RNA polymerase II"/>
    <property type="evidence" value="ECO:0007669"/>
    <property type="project" value="UniProtKB-ARBA"/>
</dbReference>
<feature type="domain" description="Mediator complex subunit Med1" evidence="10">
    <location>
        <begin position="92"/>
        <end position="461"/>
    </location>
</feature>
<feature type="region of interest" description="Disordered" evidence="9">
    <location>
        <begin position="830"/>
        <end position="948"/>
    </location>
</feature>
<feature type="compositionally biased region" description="Basic and acidic residues" evidence="9">
    <location>
        <begin position="1541"/>
        <end position="1553"/>
    </location>
</feature>
<feature type="compositionally biased region" description="Low complexity" evidence="9">
    <location>
        <begin position="685"/>
        <end position="702"/>
    </location>
</feature>
<proteinExistence type="inferred from homology"/>
<dbReference type="GO" id="GO:0016592">
    <property type="term" value="C:mediator complex"/>
    <property type="evidence" value="ECO:0007669"/>
    <property type="project" value="InterPro"/>
</dbReference>
<evidence type="ECO:0000256" key="9">
    <source>
        <dbReference type="SAM" id="MobiDB-lite"/>
    </source>
</evidence>
<feature type="compositionally biased region" description="Gly residues" evidence="9">
    <location>
        <begin position="900"/>
        <end position="916"/>
    </location>
</feature>